<evidence type="ECO:0000256" key="4">
    <source>
        <dbReference type="RuleBase" id="RU003357"/>
    </source>
</evidence>
<dbReference type="PANTHER" id="PTHR40980">
    <property type="entry name" value="PLUG DOMAIN-CONTAINING PROTEIN"/>
    <property type="match status" value="1"/>
</dbReference>
<dbReference type="AlphaFoldDB" id="A0A916YM02"/>
<evidence type="ECO:0000313" key="9">
    <source>
        <dbReference type="Proteomes" id="UP000598997"/>
    </source>
</evidence>
<accession>A0A916YM02</accession>
<dbReference type="Gene3D" id="2.170.130.10">
    <property type="entry name" value="TonB-dependent receptor, plug domain"/>
    <property type="match status" value="1"/>
</dbReference>
<feature type="domain" description="TonB-dependent receptor plug" evidence="7">
    <location>
        <begin position="85"/>
        <end position="186"/>
    </location>
</feature>
<dbReference type="Proteomes" id="UP000598997">
    <property type="component" value="Unassembled WGS sequence"/>
</dbReference>
<evidence type="ECO:0000256" key="5">
    <source>
        <dbReference type="SAM" id="SignalP"/>
    </source>
</evidence>
<dbReference type="PANTHER" id="PTHR40980:SF5">
    <property type="entry name" value="TONB-DEPENDENT RECEPTOR"/>
    <property type="match status" value="1"/>
</dbReference>
<dbReference type="GO" id="GO:0009279">
    <property type="term" value="C:cell outer membrane"/>
    <property type="evidence" value="ECO:0007669"/>
    <property type="project" value="UniProtKB-SubCell"/>
</dbReference>
<comment type="similarity">
    <text evidence="4">Belongs to the TonB-dependent receptor family.</text>
</comment>
<feature type="signal peptide" evidence="5">
    <location>
        <begin position="1"/>
        <end position="25"/>
    </location>
</feature>
<keyword evidence="8" id="KW-0675">Receptor</keyword>
<sequence>MSTGQRLAGLLMLTTALSFPVCGFAQDIGVPPGDDPSTEAAEQEMLEQVDPAQDELGEETYDEGPDVSIPGGAIIVTGRRNRDPVRASTQVVSVLSAEDIARTGEGDIAGALSRVTGLTVVGSGRVYVRGLGDRYSLAMLNGLPLPSPEPLSRVVPLDIFPTNVIASSLVQKTYSANFPGEFGGGVINLTTRAIPDESFLKISASAGGDNRTLGQEGLTYYGSDLDWVGFDNGNRDVPSNLQAFIDSGERLQNVSTDVQEGIAAQLFPLNLATVTKDGNLPPNFSGSVTAGTSMDVGSDGVLGVVATVGLKNSWRNRSVLSQQATTDLSEITDEMTTFITDNRVLLNALLGVGLDIGDHTLRWTNLYIRDSLKQASLGVGYAYEDDYDLVEQNTAWYERQLIDSQFVGEFEFGRFSLDLRGGYAQTDREAPYNLTFNYVKTNLDTPTGDYYVANVTNQINNVDPITSAFDDLTEKLWFGGIDASYELLDNLTGTVGYAYSDTSRYSTRREFQLQMATDPNTVGLGLTQEVLTALSLRRPGDLINGASLAGFAVGLSETTNFPAFDAGLEIHAGYGKISYLPVDTVTVDLGVRYEDATQTVALDQSVFNTPIVGANETYIANDYFLPAATVTWEASDQLQFRVSGSKTIARPQFRELVEQTYFDPDNNRQYRGNPFLSDSELLNLEARAEYYIAGQDHISLAGFYKKIDNPIEAIVLSLPGGGRYTTFANVPQAELYGAELEVQYSVDLFDMGGWFMNKQFVTIANYTYTKSELSYSDGDTTLIPGSETLVSNFVDPGDPMTGQSDHIANLQLGLEDTEELSQFTFLLSYASKRVTRRDFQRPDIIENPGLTVDFVARQGADFMGVPVELEFEARNIFGRDNFEYQANDQYRIENNTYAVGTSFSLGVSMEF</sequence>
<keyword evidence="2 4" id="KW-0472">Membrane</keyword>
<keyword evidence="4" id="KW-0798">TonB box</keyword>
<dbReference type="Pfam" id="PF00593">
    <property type="entry name" value="TonB_dep_Rec_b-barrel"/>
    <property type="match status" value="1"/>
</dbReference>
<gene>
    <name evidence="8" type="ORF">GCM10010989_27560</name>
</gene>
<keyword evidence="5" id="KW-0732">Signal</keyword>
<dbReference type="InterPro" id="IPR000531">
    <property type="entry name" value="Beta-barrel_TonB"/>
</dbReference>
<evidence type="ECO:0000259" key="7">
    <source>
        <dbReference type="Pfam" id="PF07715"/>
    </source>
</evidence>
<dbReference type="RefSeq" id="WP_066762655.1">
    <property type="nucleotide sequence ID" value="NZ_BMIO01000010.1"/>
</dbReference>
<comment type="caution">
    <text evidence="8">The sequence shown here is derived from an EMBL/GenBank/DDBJ whole genome shotgun (WGS) entry which is preliminary data.</text>
</comment>
<organism evidence="8 9">
    <name type="scientific">Croceicoccus pelagius</name>
    <dbReference type="NCBI Taxonomy" id="1703341"/>
    <lineage>
        <taxon>Bacteria</taxon>
        <taxon>Pseudomonadati</taxon>
        <taxon>Pseudomonadota</taxon>
        <taxon>Alphaproteobacteria</taxon>
        <taxon>Sphingomonadales</taxon>
        <taxon>Erythrobacteraceae</taxon>
        <taxon>Croceicoccus</taxon>
    </lineage>
</organism>
<protein>
    <submittedName>
        <fullName evidence="8">TonB-dependent receptor</fullName>
    </submittedName>
</protein>
<dbReference type="Gene3D" id="2.40.170.20">
    <property type="entry name" value="TonB-dependent receptor, beta-barrel domain"/>
    <property type="match status" value="1"/>
</dbReference>
<dbReference type="Pfam" id="PF07715">
    <property type="entry name" value="Plug"/>
    <property type="match status" value="1"/>
</dbReference>
<keyword evidence="3" id="KW-0998">Cell outer membrane</keyword>
<comment type="subcellular location">
    <subcellularLocation>
        <location evidence="1 4">Cell outer membrane</location>
    </subcellularLocation>
</comment>
<evidence type="ECO:0000256" key="2">
    <source>
        <dbReference type="ARBA" id="ARBA00023136"/>
    </source>
</evidence>
<proteinExistence type="inferred from homology"/>
<evidence type="ECO:0000256" key="3">
    <source>
        <dbReference type="ARBA" id="ARBA00023237"/>
    </source>
</evidence>
<evidence type="ECO:0000256" key="1">
    <source>
        <dbReference type="ARBA" id="ARBA00004442"/>
    </source>
</evidence>
<dbReference type="EMBL" id="BMIO01000010">
    <property type="protein sequence ID" value="GGD51920.1"/>
    <property type="molecule type" value="Genomic_DNA"/>
</dbReference>
<dbReference type="OrthoDB" id="9768470at2"/>
<evidence type="ECO:0000259" key="6">
    <source>
        <dbReference type="Pfam" id="PF00593"/>
    </source>
</evidence>
<dbReference type="InterPro" id="IPR037066">
    <property type="entry name" value="Plug_dom_sf"/>
</dbReference>
<dbReference type="InterPro" id="IPR036942">
    <property type="entry name" value="Beta-barrel_TonB_sf"/>
</dbReference>
<evidence type="ECO:0000313" key="8">
    <source>
        <dbReference type="EMBL" id="GGD51920.1"/>
    </source>
</evidence>
<reference evidence="8 9" key="1">
    <citation type="journal article" date="2014" name="Int. J. Syst. Evol. Microbiol.">
        <title>Complete genome sequence of Corynebacterium casei LMG S-19264T (=DSM 44701T), isolated from a smear-ripened cheese.</title>
        <authorList>
            <consortium name="US DOE Joint Genome Institute (JGI-PGF)"/>
            <person name="Walter F."/>
            <person name="Albersmeier A."/>
            <person name="Kalinowski J."/>
            <person name="Ruckert C."/>
        </authorList>
    </citation>
    <scope>NUCLEOTIDE SEQUENCE [LARGE SCALE GENOMIC DNA]</scope>
    <source>
        <strain evidence="8 9">CGMCC 1.15358</strain>
    </source>
</reference>
<dbReference type="InterPro" id="IPR012910">
    <property type="entry name" value="Plug_dom"/>
</dbReference>
<dbReference type="SUPFAM" id="SSF56935">
    <property type="entry name" value="Porins"/>
    <property type="match status" value="1"/>
</dbReference>
<feature type="domain" description="TonB-dependent receptor-like beta-barrel" evidence="6">
    <location>
        <begin position="574"/>
        <end position="829"/>
    </location>
</feature>
<feature type="chain" id="PRO_5037148669" evidence="5">
    <location>
        <begin position="26"/>
        <end position="911"/>
    </location>
</feature>
<keyword evidence="9" id="KW-1185">Reference proteome</keyword>
<name>A0A916YM02_9SPHN</name>